<evidence type="ECO:0000256" key="2">
    <source>
        <dbReference type="ARBA" id="ARBA00022553"/>
    </source>
</evidence>
<dbReference type="SUPFAM" id="SSF48350">
    <property type="entry name" value="GTPase activation domain, GAP"/>
    <property type="match status" value="1"/>
</dbReference>
<evidence type="ECO:0000313" key="8">
    <source>
        <dbReference type="Proteomes" id="UP000549394"/>
    </source>
</evidence>
<evidence type="ECO:0000259" key="5">
    <source>
        <dbReference type="PROSITE" id="PS50004"/>
    </source>
</evidence>
<dbReference type="SMART" id="SM00239">
    <property type="entry name" value="C2"/>
    <property type="match status" value="1"/>
</dbReference>
<dbReference type="InterPro" id="IPR000008">
    <property type="entry name" value="C2_dom"/>
</dbReference>
<feature type="coiled-coil region" evidence="3">
    <location>
        <begin position="645"/>
        <end position="739"/>
    </location>
</feature>
<evidence type="ECO:0000313" key="7">
    <source>
        <dbReference type="EMBL" id="CAD5113824.1"/>
    </source>
</evidence>
<reference evidence="7 8" key="1">
    <citation type="submission" date="2020-08" db="EMBL/GenBank/DDBJ databases">
        <authorList>
            <person name="Hejnol A."/>
        </authorList>
    </citation>
    <scope>NUCLEOTIDE SEQUENCE [LARGE SCALE GENOMIC DNA]</scope>
</reference>
<feature type="region of interest" description="Disordered" evidence="4">
    <location>
        <begin position="500"/>
        <end position="538"/>
    </location>
</feature>
<dbReference type="InterPro" id="IPR039360">
    <property type="entry name" value="Ras_GTPase"/>
</dbReference>
<feature type="domain" description="Ras-GAP" evidence="6">
    <location>
        <begin position="182"/>
        <end position="376"/>
    </location>
</feature>
<dbReference type="PROSITE" id="PS50004">
    <property type="entry name" value="C2"/>
    <property type="match status" value="1"/>
</dbReference>
<dbReference type="InterPro" id="IPR023152">
    <property type="entry name" value="RasGAP_CS"/>
</dbReference>
<feature type="region of interest" description="Disordered" evidence="4">
    <location>
        <begin position="553"/>
        <end position="602"/>
    </location>
</feature>
<dbReference type="InterPro" id="IPR008936">
    <property type="entry name" value="Rho_GTPase_activation_prot"/>
</dbReference>
<proteinExistence type="predicted"/>
<protein>
    <submittedName>
        <fullName evidence="7">DgyrCDS2987</fullName>
    </submittedName>
</protein>
<feature type="compositionally biased region" description="Polar residues" evidence="4">
    <location>
        <begin position="577"/>
        <end position="596"/>
    </location>
</feature>
<dbReference type="PANTHER" id="PTHR10194:SF60">
    <property type="entry name" value="RAS GTPASE-ACTIVATING PROTEIN RASKOL"/>
    <property type="match status" value="1"/>
</dbReference>
<sequence length="764" mass="87044">MEEHTKRKDESLSLCIQEMKRVAVKKRYFCEILLDKKLYARTSVSEKTDTYFWGENFQFNNLNDTREISIDIYREAERKKKKDKNVLIGSVQINVDELKGYGIVDRWFTATAPSISQNNSILMRQRSLDSKADFSPLIRVTAHYEEIEILPNNSYERLVRYVEQNYMKIISTFEPRITKVKDKELLASCLVRVMRKCNKSADFLAKVVLAEIRKSSNAHLTLRGNSVASKAMEKFMQLVGERYLHDTLSQFVTSIIENVDLDFEVDPTRLINPNNSLDKHQDNLKHYVDVALCKIFASLSYFPNELRQVFASMRDHLKEENKSDLVVTLMSACVFLRFICPAILSPSMHGLAKKLPGMKTRRNLTLVAKVIQNLANFSHFGTKEDYMIFFNSVVDSYMGSMRMFLDQISTNAKNADSDQLYFESDVEIGKYLSILHSLLERLFNDVKEGEDNIKDPDLKSILDDIRHELDYGIKPISEITLPTECGNRQGYPTVRSVYDNVEDDDSDKQDQNANSPIRKLVPTPVLTSTPDRNTEDVNNSWNAIVSAAQAVSGQYPDNILPPVDDEDEEESRVERASQVSAMASSGYQSLGGSSPTEPLAFHNPAFNHYRAASRSSSSSDSPKATDSLIYHHQYSHQPKRSEKSANEYENEILKLRHQLAKAESRLASAEQQLCQQTTEKKDSEAQLKELYDKLSLMERRLKEEKKMMQGNFGQKQQQIDSQEKRLAALDAANARLLSALAHLRTPNSPEGPKLSLDYSASSSC</sequence>
<accession>A0A7I8VDM7</accession>
<dbReference type="InterPro" id="IPR021887">
    <property type="entry name" value="DAB2P_C"/>
</dbReference>
<dbReference type="PROSITE" id="PS00509">
    <property type="entry name" value="RAS_GTPASE_ACTIV_1"/>
    <property type="match status" value="1"/>
</dbReference>
<dbReference type="Gene3D" id="2.60.40.150">
    <property type="entry name" value="C2 domain"/>
    <property type="match status" value="1"/>
</dbReference>
<name>A0A7I8VDM7_9ANNE</name>
<dbReference type="PANTHER" id="PTHR10194">
    <property type="entry name" value="RAS GTPASE-ACTIVATING PROTEINS"/>
    <property type="match status" value="1"/>
</dbReference>
<organism evidence="7 8">
    <name type="scientific">Dimorphilus gyrociliatus</name>
    <dbReference type="NCBI Taxonomy" id="2664684"/>
    <lineage>
        <taxon>Eukaryota</taxon>
        <taxon>Metazoa</taxon>
        <taxon>Spiralia</taxon>
        <taxon>Lophotrochozoa</taxon>
        <taxon>Annelida</taxon>
        <taxon>Polychaeta</taxon>
        <taxon>Polychaeta incertae sedis</taxon>
        <taxon>Dinophilidae</taxon>
        <taxon>Dimorphilus</taxon>
    </lineage>
</organism>
<dbReference type="OrthoDB" id="5572587at2759"/>
<dbReference type="PROSITE" id="PS50018">
    <property type="entry name" value="RAS_GTPASE_ACTIV_2"/>
    <property type="match status" value="1"/>
</dbReference>
<dbReference type="Pfam" id="PF00616">
    <property type="entry name" value="RasGAP"/>
    <property type="match status" value="2"/>
</dbReference>
<dbReference type="InterPro" id="IPR035892">
    <property type="entry name" value="C2_domain_sf"/>
</dbReference>
<feature type="region of interest" description="Disordered" evidence="4">
    <location>
        <begin position="744"/>
        <end position="764"/>
    </location>
</feature>
<dbReference type="EMBL" id="CAJFCJ010000004">
    <property type="protein sequence ID" value="CAD5113824.1"/>
    <property type="molecule type" value="Genomic_DNA"/>
</dbReference>
<dbReference type="Proteomes" id="UP000549394">
    <property type="component" value="Unassembled WGS sequence"/>
</dbReference>
<dbReference type="Pfam" id="PF00168">
    <property type="entry name" value="C2"/>
    <property type="match status" value="1"/>
</dbReference>
<dbReference type="SUPFAM" id="SSF49562">
    <property type="entry name" value="C2 domain (Calcium/lipid-binding domain, CaLB)"/>
    <property type="match status" value="1"/>
</dbReference>
<dbReference type="SMART" id="SM00323">
    <property type="entry name" value="RasGAP"/>
    <property type="match status" value="1"/>
</dbReference>
<keyword evidence="1" id="KW-0343">GTPase activation</keyword>
<evidence type="ECO:0000256" key="1">
    <source>
        <dbReference type="ARBA" id="ARBA00022468"/>
    </source>
</evidence>
<dbReference type="InterPro" id="IPR001936">
    <property type="entry name" value="RasGAP_dom"/>
</dbReference>
<comment type="caution">
    <text evidence="7">The sequence shown here is derived from an EMBL/GenBank/DDBJ whole genome shotgun (WGS) entry which is preliminary data.</text>
</comment>
<feature type="compositionally biased region" description="Polar residues" evidence="4">
    <location>
        <begin position="525"/>
        <end position="538"/>
    </location>
</feature>
<dbReference type="Pfam" id="PF12004">
    <property type="entry name" value="DAB2P_C"/>
    <property type="match status" value="1"/>
</dbReference>
<evidence type="ECO:0000259" key="6">
    <source>
        <dbReference type="PROSITE" id="PS50018"/>
    </source>
</evidence>
<keyword evidence="2" id="KW-0597">Phosphoprotein</keyword>
<dbReference type="AlphaFoldDB" id="A0A7I8VDM7"/>
<keyword evidence="3" id="KW-0175">Coiled coil</keyword>
<keyword evidence="8" id="KW-1185">Reference proteome</keyword>
<dbReference type="GO" id="GO:0005096">
    <property type="term" value="F:GTPase activator activity"/>
    <property type="evidence" value="ECO:0007669"/>
    <property type="project" value="UniProtKB-KW"/>
</dbReference>
<evidence type="ECO:0000256" key="3">
    <source>
        <dbReference type="SAM" id="Coils"/>
    </source>
</evidence>
<evidence type="ECO:0000256" key="4">
    <source>
        <dbReference type="SAM" id="MobiDB-lite"/>
    </source>
</evidence>
<dbReference type="Gene3D" id="1.10.506.10">
    <property type="entry name" value="GTPase Activation - p120gap, domain 1"/>
    <property type="match status" value="2"/>
</dbReference>
<gene>
    <name evidence="7" type="ORF">DGYR_LOCUS2756</name>
</gene>
<feature type="domain" description="C2" evidence="5">
    <location>
        <begin position="1"/>
        <end position="108"/>
    </location>
</feature>